<dbReference type="EMBL" id="MU826359">
    <property type="protein sequence ID" value="KAJ7379191.1"/>
    <property type="molecule type" value="Genomic_DNA"/>
</dbReference>
<feature type="region of interest" description="Disordered" evidence="1">
    <location>
        <begin position="66"/>
        <end position="89"/>
    </location>
</feature>
<feature type="region of interest" description="Disordered" evidence="1">
    <location>
        <begin position="354"/>
        <end position="387"/>
    </location>
</feature>
<dbReference type="OrthoDB" id="5954510at2759"/>
<evidence type="ECO:0000256" key="2">
    <source>
        <dbReference type="SAM" id="Phobius"/>
    </source>
</evidence>
<dbReference type="Pfam" id="PF16977">
    <property type="entry name" value="ApeC"/>
    <property type="match status" value="1"/>
</dbReference>
<keyword evidence="2" id="KW-0472">Membrane</keyword>
<keyword evidence="2" id="KW-1133">Transmembrane helix</keyword>
<reference evidence="5" key="1">
    <citation type="submission" date="2023-01" db="EMBL/GenBank/DDBJ databases">
        <title>Genome assembly of the deep-sea coral Lophelia pertusa.</title>
        <authorList>
            <person name="Herrera S."/>
            <person name="Cordes E."/>
        </authorList>
    </citation>
    <scope>NUCLEOTIDE SEQUENCE</scope>
    <source>
        <strain evidence="5">USNM1676648</strain>
        <tissue evidence="5">Polyp</tissue>
    </source>
</reference>
<organism evidence="5 6">
    <name type="scientific">Desmophyllum pertusum</name>
    <dbReference type="NCBI Taxonomy" id="174260"/>
    <lineage>
        <taxon>Eukaryota</taxon>
        <taxon>Metazoa</taxon>
        <taxon>Cnidaria</taxon>
        <taxon>Anthozoa</taxon>
        <taxon>Hexacorallia</taxon>
        <taxon>Scleractinia</taxon>
        <taxon>Caryophylliina</taxon>
        <taxon>Caryophylliidae</taxon>
        <taxon>Desmophyllum</taxon>
    </lineage>
</organism>
<feature type="chain" id="PRO_5040885143" description="Apextrin C-terminal domain-containing protein" evidence="3">
    <location>
        <begin position="22"/>
        <end position="546"/>
    </location>
</feature>
<evidence type="ECO:0000256" key="3">
    <source>
        <dbReference type="SAM" id="SignalP"/>
    </source>
</evidence>
<evidence type="ECO:0000313" key="5">
    <source>
        <dbReference type="EMBL" id="KAJ7379191.1"/>
    </source>
</evidence>
<dbReference type="Proteomes" id="UP001163046">
    <property type="component" value="Unassembled WGS sequence"/>
</dbReference>
<proteinExistence type="predicted"/>
<name>A0A9W9ZCX9_9CNID</name>
<gene>
    <name evidence="5" type="ORF">OS493_017691</name>
</gene>
<keyword evidence="6" id="KW-1185">Reference proteome</keyword>
<keyword evidence="3" id="KW-0732">Signal</keyword>
<feature type="domain" description="Apextrin C-terminal" evidence="4">
    <location>
        <begin position="143"/>
        <end position="345"/>
    </location>
</feature>
<feature type="transmembrane region" description="Helical" evidence="2">
    <location>
        <begin position="442"/>
        <end position="465"/>
    </location>
</feature>
<sequence length="546" mass="62126">MTLAFKLVFVVLLELCLFVEYDLVPLFYVKRIPDPEIRILGTIGSLRQERSSLVTNAPTLEKSVIESEASIEPESEERADKNVEESKRDVSLEELLTDDSQKREKRINKDKKSVEIENRMKTSVRTHKKSVHSTPTSSLELKWPSGTYGLPKSVDGCPNADGFEWKTGYRFHDTEDDGTENQHSDSFHMAGEFSDEGIRHEFCIKMDEEGGGRWPDGKYCIYKKGSGCPTGLDEGFVIWDDENKDNKNSKDGELPEGLFNEDTKIFFCCSTSGSASKEIILPNIAPFLLFAYDSIRCQKVKGMNMVTEFVKFDDEDRGNTDYEGGEYPYGIHLAEKDHMFFLCYYTPEKQQNSTLVPAHKGKDSSSSKKIPLKDGFKKHKTKPQEKQVDKLEELEKLRNSEKMMDAFLASTAPHNKETNKNERTKTIIKTIRVPERENTTSIVVTTAGIVLGIVILGAVVGIVVIKHIRSNRDGIKVDSLDEQVYTASSRRSSFTTSEDEVEFTEGDFEDELVEDQYLPSDSELKSGLELMFLKQQRHYWTRKKKP</sequence>
<keyword evidence="2" id="KW-0812">Transmembrane</keyword>
<dbReference type="PANTHER" id="PTHR19324">
    <property type="entry name" value="PERFORIN-LIKE PROTEIN 1"/>
    <property type="match status" value="1"/>
</dbReference>
<evidence type="ECO:0000256" key="1">
    <source>
        <dbReference type="SAM" id="MobiDB-lite"/>
    </source>
</evidence>
<dbReference type="AlphaFoldDB" id="A0A9W9ZCX9"/>
<feature type="signal peptide" evidence="3">
    <location>
        <begin position="1"/>
        <end position="21"/>
    </location>
</feature>
<feature type="compositionally biased region" description="Basic and acidic residues" evidence="1">
    <location>
        <begin position="76"/>
        <end position="89"/>
    </location>
</feature>
<evidence type="ECO:0000313" key="6">
    <source>
        <dbReference type="Proteomes" id="UP001163046"/>
    </source>
</evidence>
<comment type="caution">
    <text evidence="5">The sequence shown here is derived from an EMBL/GenBank/DDBJ whole genome shotgun (WGS) entry which is preliminary data.</text>
</comment>
<dbReference type="PANTHER" id="PTHR19324:SF33">
    <property type="entry name" value="MUCIN-5AC"/>
    <property type="match status" value="1"/>
</dbReference>
<feature type="compositionally biased region" description="Basic and acidic residues" evidence="1">
    <location>
        <begin position="360"/>
        <end position="375"/>
    </location>
</feature>
<evidence type="ECO:0000259" key="4">
    <source>
        <dbReference type="Pfam" id="PF16977"/>
    </source>
</evidence>
<protein>
    <recommendedName>
        <fullName evidence="4">Apextrin C-terminal domain-containing protein</fullName>
    </recommendedName>
</protein>
<dbReference type="InterPro" id="IPR031569">
    <property type="entry name" value="ApeC"/>
</dbReference>
<accession>A0A9W9ZCX9</accession>